<sequence length="436" mass="46133">MSPGVHGIPEKVFLALAAGEGGPAAVDLLHKAQYSKRLLLLRGVRDAGGPRAAEAYDVLGRMQEGAPQAVEAVLRYPTVGEWARRVLAGPSGGEGGAVPAGLAALAAGAAVKAGLPGEIEVPARSGAIVLPGLGRALVPGRRSALVRSGPGGAEVVAEDLRIGLPADVHQDAPGWEPLRRLTAEHRGARAGFLLDDHDPDRVPGAERLPHRLRDTELDRWRSTLAGAWRILVEHHPGVAEDVASFVSVLTPLVAPAQGQSSATPRHAFGSIGLSSPPDARSLAVTLAHEVQHTKLTGLLDVVHLTEPDDGTTYYAPWRDDPRPVAGLLQGAYAHLGIARFWRDQRRHETGAAALEAESDFARWRTATDLVIRTLASSGRLTPEGEVFVGEMGRTVRAWLDEPVPSEALRRSGEAAGRHLTAWRHRNPGRPSPSGAA</sequence>
<evidence type="ECO:0000313" key="2">
    <source>
        <dbReference type="EMBL" id="SNR26334.1"/>
    </source>
</evidence>
<keyword evidence="3" id="KW-1185">Reference proteome</keyword>
<evidence type="ECO:0000313" key="3">
    <source>
        <dbReference type="Proteomes" id="UP000198420"/>
    </source>
</evidence>
<dbReference type="EMBL" id="FZNP01000001">
    <property type="protein sequence ID" value="SNR26334.1"/>
    <property type="molecule type" value="Genomic_DNA"/>
</dbReference>
<dbReference type="InterPro" id="IPR026337">
    <property type="entry name" value="AKG_HExxH"/>
</dbReference>
<protein>
    <submittedName>
        <fullName evidence="2">HEXXH motif-containing protein</fullName>
    </submittedName>
</protein>
<dbReference type="AlphaFoldDB" id="A0A238UWV2"/>
<accession>A0A238UWV2</accession>
<name>A0A238UWV2_9ACTN</name>
<feature type="region of interest" description="Disordered" evidence="1">
    <location>
        <begin position="409"/>
        <end position="436"/>
    </location>
</feature>
<dbReference type="Proteomes" id="UP000198420">
    <property type="component" value="Unassembled WGS sequence"/>
</dbReference>
<evidence type="ECO:0000256" key="1">
    <source>
        <dbReference type="SAM" id="MobiDB-lite"/>
    </source>
</evidence>
<organism evidence="2 3">
    <name type="scientific">Actinomadura mexicana</name>
    <dbReference type="NCBI Taxonomy" id="134959"/>
    <lineage>
        <taxon>Bacteria</taxon>
        <taxon>Bacillati</taxon>
        <taxon>Actinomycetota</taxon>
        <taxon>Actinomycetes</taxon>
        <taxon>Streptosporangiales</taxon>
        <taxon>Thermomonosporaceae</taxon>
        <taxon>Actinomadura</taxon>
    </lineage>
</organism>
<dbReference type="OrthoDB" id="796761at2"/>
<dbReference type="NCBIfam" id="TIGR04267">
    <property type="entry name" value="mod_HExxH"/>
    <property type="match status" value="1"/>
</dbReference>
<gene>
    <name evidence="2" type="ORF">SAMN06265355_101510</name>
</gene>
<proteinExistence type="predicted"/>
<dbReference type="RefSeq" id="WP_089309902.1">
    <property type="nucleotide sequence ID" value="NZ_FZNP01000001.1"/>
</dbReference>
<reference evidence="3" key="1">
    <citation type="submission" date="2017-06" db="EMBL/GenBank/DDBJ databases">
        <authorList>
            <person name="Varghese N."/>
            <person name="Submissions S."/>
        </authorList>
    </citation>
    <scope>NUCLEOTIDE SEQUENCE [LARGE SCALE GENOMIC DNA]</scope>
    <source>
        <strain evidence="3">DSM 44485</strain>
    </source>
</reference>